<sequence>MSTPTAKHLSVQELTEAAKEEMKNVALWLEQATFDARGDFEQCSDNDGLVNAVSHFLRLFPLSHPANQTRITAFRFKKPATLPVSPGAIILIPAKIISGEPKVSSVKIEDGIYVHLERNTDVQPSFCCLSILLWGAQG</sequence>
<keyword evidence="2" id="KW-1185">Reference proteome</keyword>
<protein>
    <submittedName>
        <fullName evidence="1">Uncharacterized protein</fullName>
    </submittedName>
</protein>
<name>A0A6A6EMR8_9PEZI</name>
<proteinExistence type="predicted"/>
<evidence type="ECO:0000313" key="1">
    <source>
        <dbReference type="EMBL" id="KAF2192049.1"/>
    </source>
</evidence>
<dbReference type="AlphaFoldDB" id="A0A6A6EMR8"/>
<dbReference type="Proteomes" id="UP000800200">
    <property type="component" value="Unassembled WGS sequence"/>
</dbReference>
<accession>A0A6A6EMR8</accession>
<reference evidence="1" key="1">
    <citation type="journal article" date="2020" name="Stud. Mycol.">
        <title>101 Dothideomycetes genomes: a test case for predicting lifestyles and emergence of pathogens.</title>
        <authorList>
            <person name="Haridas S."/>
            <person name="Albert R."/>
            <person name="Binder M."/>
            <person name="Bloem J."/>
            <person name="Labutti K."/>
            <person name="Salamov A."/>
            <person name="Andreopoulos B."/>
            <person name="Baker S."/>
            <person name="Barry K."/>
            <person name="Bills G."/>
            <person name="Bluhm B."/>
            <person name="Cannon C."/>
            <person name="Castanera R."/>
            <person name="Culley D."/>
            <person name="Daum C."/>
            <person name="Ezra D."/>
            <person name="Gonzalez J."/>
            <person name="Henrissat B."/>
            <person name="Kuo A."/>
            <person name="Liang C."/>
            <person name="Lipzen A."/>
            <person name="Lutzoni F."/>
            <person name="Magnuson J."/>
            <person name="Mondo S."/>
            <person name="Nolan M."/>
            <person name="Ohm R."/>
            <person name="Pangilinan J."/>
            <person name="Park H.-J."/>
            <person name="Ramirez L."/>
            <person name="Alfaro M."/>
            <person name="Sun H."/>
            <person name="Tritt A."/>
            <person name="Yoshinaga Y."/>
            <person name="Zwiers L.-H."/>
            <person name="Turgeon B."/>
            <person name="Goodwin S."/>
            <person name="Spatafora J."/>
            <person name="Crous P."/>
            <person name="Grigoriev I."/>
        </authorList>
    </citation>
    <scope>NUCLEOTIDE SEQUENCE</scope>
    <source>
        <strain evidence="1">CBS 207.26</strain>
    </source>
</reference>
<organism evidence="1 2">
    <name type="scientific">Zopfia rhizophila CBS 207.26</name>
    <dbReference type="NCBI Taxonomy" id="1314779"/>
    <lineage>
        <taxon>Eukaryota</taxon>
        <taxon>Fungi</taxon>
        <taxon>Dikarya</taxon>
        <taxon>Ascomycota</taxon>
        <taxon>Pezizomycotina</taxon>
        <taxon>Dothideomycetes</taxon>
        <taxon>Dothideomycetes incertae sedis</taxon>
        <taxon>Zopfiaceae</taxon>
        <taxon>Zopfia</taxon>
    </lineage>
</organism>
<dbReference type="EMBL" id="ML994616">
    <property type="protein sequence ID" value="KAF2192049.1"/>
    <property type="molecule type" value="Genomic_DNA"/>
</dbReference>
<dbReference type="OrthoDB" id="5141181at2759"/>
<evidence type="ECO:0000313" key="2">
    <source>
        <dbReference type="Proteomes" id="UP000800200"/>
    </source>
</evidence>
<gene>
    <name evidence="1" type="ORF">K469DRAFT_347055</name>
</gene>